<keyword evidence="3" id="KW-1185">Reference proteome</keyword>
<reference evidence="2 3" key="1">
    <citation type="journal article" date="2018" name="Front. Plant Sci.">
        <title>Red Clover (Trifolium pratense) and Zigzag Clover (T. medium) - A Picture of Genomic Similarities and Differences.</title>
        <authorList>
            <person name="Dluhosova J."/>
            <person name="Istvanek J."/>
            <person name="Nedelnik J."/>
            <person name="Repkova J."/>
        </authorList>
    </citation>
    <scope>NUCLEOTIDE SEQUENCE [LARGE SCALE GENOMIC DNA]</scope>
    <source>
        <strain evidence="3">cv. 10/8</strain>
        <tissue evidence="2">Leaf</tissue>
    </source>
</reference>
<comment type="caution">
    <text evidence="2">The sequence shown here is derived from an EMBL/GenBank/DDBJ whole genome shotgun (WGS) entry which is preliminary data.</text>
</comment>
<keyword evidence="1" id="KW-0472">Membrane</keyword>
<evidence type="ECO:0000256" key="1">
    <source>
        <dbReference type="SAM" id="Phobius"/>
    </source>
</evidence>
<dbReference type="Proteomes" id="UP000265520">
    <property type="component" value="Unassembled WGS sequence"/>
</dbReference>
<accession>A0A392TQX4</accession>
<feature type="transmembrane region" description="Helical" evidence="1">
    <location>
        <begin position="6"/>
        <end position="29"/>
    </location>
</feature>
<keyword evidence="1" id="KW-1133">Transmembrane helix</keyword>
<sequence>MLSNTVVSLLIVGAATSLIVISNMDAIAVKI</sequence>
<dbReference type="EMBL" id="LXQA010630100">
    <property type="protein sequence ID" value="MCI63054.1"/>
    <property type="molecule type" value="Genomic_DNA"/>
</dbReference>
<evidence type="ECO:0000313" key="3">
    <source>
        <dbReference type="Proteomes" id="UP000265520"/>
    </source>
</evidence>
<name>A0A392TQX4_9FABA</name>
<proteinExistence type="predicted"/>
<keyword evidence="1" id="KW-0812">Transmembrane</keyword>
<feature type="non-terminal residue" evidence="2">
    <location>
        <position position="31"/>
    </location>
</feature>
<evidence type="ECO:0000313" key="2">
    <source>
        <dbReference type="EMBL" id="MCI63054.1"/>
    </source>
</evidence>
<protein>
    <submittedName>
        <fullName evidence="2">Uncharacterized protein</fullName>
    </submittedName>
</protein>
<dbReference type="AlphaFoldDB" id="A0A392TQX4"/>
<organism evidence="2 3">
    <name type="scientific">Trifolium medium</name>
    <dbReference type="NCBI Taxonomy" id="97028"/>
    <lineage>
        <taxon>Eukaryota</taxon>
        <taxon>Viridiplantae</taxon>
        <taxon>Streptophyta</taxon>
        <taxon>Embryophyta</taxon>
        <taxon>Tracheophyta</taxon>
        <taxon>Spermatophyta</taxon>
        <taxon>Magnoliopsida</taxon>
        <taxon>eudicotyledons</taxon>
        <taxon>Gunneridae</taxon>
        <taxon>Pentapetalae</taxon>
        <taxon>rosids</taxon>
        <taxon>fabids</taxon>
        <taxon>Fabales</taxon>
        <taxon>Fabaceae</taxon>
        <taxon>Papilionoideae</taxon>
        <taxon>50 kb inversion clade</taxon>
        <taxon>NPAAA clade</taxon>
        <taxon>Hologalegina</taxon>
        <taxon>IRL clade</taxon>
        <taxon>Trifolieae</taxon>
        <taxon>Trifolium</taxon>
    </lineage>
</organism>